<evidence type="ECO:0000256" key="2">
    <source>
        <dbReference type="SAM" id="MobiDB-lite"/>
    </source>
</evidence>
<dbReference type="InParanoid" id="A0A078AV85"/>
<feature type="compositionally biased region" description="Low complexity" evidence="2">
    <location>
        <begin position="69"/>
        <end position="81"/>
    </location>
</feature>
<dbReference type="Proteomes" id="UP000039865">
    <property type="component" value="Unassembled WGS sequence"/>
</dbReference>
<feature type="domain" description="STI1/HOP DP" evidence="3">
    <location>
        <begin position="164"/>
        <end position="213"/>
    </location>
</feature>
<accession>A0A078AV85</accession>
<evidence type="ECO:0000259" key="3">
    <source>
        <dbReference type="Pfam" id="PF17830"/>
    </source>
</evidence>
<proteinExistence type="predicted"/>
<feature type="compositionally biased region" description="Gly residues" evidence="2">
    <location>
        <begin position="93"/>
        <end position="104"/>
    </location>
</feature>
<sequence length="307" mass="34843">MEDDDCPPPLEDMSEQLVMLKTIKEKQTPFTSQNDEEEVRLAPKTKTQEQSQPMPKSIPMSDDYDKKPSTQIQQQNTSNSTVAVQQQKKQSAGGFGGMKGGFLLGGNSKPTQSQQRPQAQIQKPAEDLTHIKAKPKDDQLKLQEVQEAMSSTLLKKKDEWMNADFFQKLQQNPLLLKAFTNPQYMAAMSEFGQNPTEAMKKYGNNPEFRTILEEFSKMMGTHFEQIGDQKAKEEEEKVNNDPVMQIINNDEQVKAVLNDPKVKKVLDHLRFNGALDLHEVMRKDPELGMKMQFLISKGVLNANSQPQ</sequence>
<dbReference type="AlphaFoldDB" id="A0A078AV85"/>
<organism evidence="4 5">
    <name type="scientific">Stylonychia lemnae</name>
    <name type="common">Ciliate</name>
    <dbReference type="NCBI Taxonomy" id="5949"/>
    <lineage>
        <taxon>Eukaryota</taxon>
        <taxon>Sar</taxon>
        <taxon>Alveolata</taxon>
        <taxon>Ciliophora</taxon>
        <taxon>Intramacronucleata</taxon>
        <taxon>Spirotrichea</taxon>
        <taxon>Stichotrichia</taxon>
        <taxon>Sporadotrichida</taxon>
        <taxon>Oxytrichidae</taxon>
        <taxon>Stylonychinae</taxon>
        <taxon>Stylonychia</taxon>
    </lineage>
</organism>
<evidence type="ECO:0000313" key="5">
    <source>
        <dbReference type="Proteomes" id="UP000039865"/>
    </source>
</evidence>
<keyword evidence="5" id="KW-1185">Reference proteome</keyword>
<dbReference type="OMA" id="GKNPEFM"/>
<dbReference type="OrthoDB" id="71407at2759"/>
<feature type="compositionally biased region" description="Polar residues" evidence="2">
    <location>
        <begin position="108"/>
        <end position="121"/>
    </location>
</feature>
<reference evidence="4 5" key="1">
    <citation type="submission" date="2014-06" db="EMBL/GenBank/DDBJ databases">
        <authorList>
            <person name="Swart Estienne"/>
        </authorList>
    </citation>
    <scope>NUCLEOTIDE SEQUENCE [LARGE SCALE GENOMIC DNA]</scope>
    <source>
        <strain evidence="4 5">130c</strain>
    </source>
</reference>
<gene>
    <name evidence="4" type="primary">Contig16691.g17785</name>
    <name evidence="4" type="ORF">STYLEM_15394</name>
</gene>
<dbReference type="Pfam" id="PF17830">
    <property type="entry name" value="STI1-HOP_DP"/>
    <property type="match status" value="1"/>
</dbReference>
<dbReference type="InterPro" id="IPR041243">
    <property type="entry name" value="STI1/HOP_DP"/>
</dbReference>
<evidence type="ECO:0000256" key="1">
    <source>
        <dbReference type="ARBA" id="ARBA00022737"/>
    </source>
</evidence>
<evidence type="ECO:0000313" key="4">
    <source>
        <dbReference type="EMBL" id="CDW86300.1"/>
    </source>
</evidence>
<name>A0A078AV85_STYLE</name>
<dbReference type="Gene3D" id="1.10.260.100">
    <property type="match status" value="2"/>
</dbReference>
<protein>
    <recommendedName>
        <fullName evidence="3">STI1/HOP DP domain-containing protein</fullName>
    </recommendedName>
</protein>
<dbReference type="EMBL" id="CCKQ01014528">
    <property type="protein sequence ID" value="CDW86300.1"/>
    <property type="molecule type" value="Genomic_DNA"/>
</dbReference>
<keyword evidence="1" id="KW-0677">Repeat</keyword>
<feature type="region of interest" description="Disordered" evidence="2">
    <location>
        <begin position="24"/>
        <end position="126"/>
    </location>
</feature>